<dbReference type="PANTHER" id="PTHR42812">
    <property type="entry name" value="BETA-XYLOSIDASE"/>
    <property type="match status" value="1"/>
</dbReference>
<dbReference type="CDD" id="cd18833">
    <property type="entry name" value="GH43_PcXyl-like"/>
    <property type="match status" value="1"/>
</dbReference>
<dbReference type="Gene3D" id="2.115.10.20">
    <property type="entry name" value="Glycosyl hydrolase domain, family 43"/>
    <property type="match status" value="1"/>
</dbReference>
<dbReference type="InterPro" id="IPR023296">
    <property type="entry name" value="Glyco_hydro_beta-prop_sf"/>
</dbReference>
<dbReference type="Proteomes" id="UP000572817">
    <property type="component" value="Unassembled WGS sequence"/>
</dbReference>
<evidence type="ECO:0000256" key="1">
    <source>
        <dbReference type="ARBA" id="ARBA00009865"/>
    </source>
</evidence>
<dbReference type="SUPFAM" id="SSF75005">
    <property type="entry name" value="Arabinanase/levansucrase/invertase"/>
    <property type="match status" value="1"/>
</dbReference>
<accession>A0A8H4ITD4</accession>
<evidence type="ECO:0000313" key="8">
    <source>
        <dbReference type="EMBL" id="KAF4307280.1"/>
    </source>
</evidence>
<gene>
    <name evidence="8" type="ORF">GTA08_BOTSDO05418</name>
</gene>
<feature type="signal peptide" evidence="6">
    <location>
        <begin position="1"/>
        <end position="20"/>
    </location>
</feature>
<dbReference type="Gene3D" id="2.60.120.200">
    <property type="match status" value="1"/>
</dbReference>
<evidence type="ECO:0000259" key="7">
    <source>
        <dbReference type="Pfam" id="PF17851"/>
    </source>
</evidence>
<organism evidence="8 9">
    <name type="scientific">Botryosphaeria dothidea</name>
    <dbReference type="NCBI Taxonomy" id="55169"/>
    <lineage>
        <taxon>Eukaryota</taxon>
        <taxon>Fungi</taxon>
        <taxon>Dikarya</taxon>
        <taxon>Ascomycota</taxon>
        <taxon>Pezizomycotina</taxon>
        <taxon>Dothideomycetes</taxon>
        <taxon>Dothideomycetes incertae sedis</taxon>
        <taxon>Botryosphaeriales</taxon>
        <taxon>Botryosphaeriaceae</taxon>
        <taxon>Botryosphaeria</taxon>
    </lineage>
</organism>
<feature type="site" description="Important for catalytic activity, responsible for pKa modulation of the active site Glu and correct orientation of both the proton donor and substrate" evidence="4">
    <location>
        <position position="151"/>
    </location>
</feature>
<dbReference type="GO" id="GO:0004553">
    <property type="term" value="F:hydrolase activity, hydrolyzing O-glycosyl compounds"/>
    <property type="evidence" value="ECO:0007669"/>
    <property type="project" value="InterPro"/>
</dbReference>
<dbReference type="OrthoDB" id="408373at2759"/>
<comment type="caution">
    <text evidence="8">The sequence shown here is derived from an EMBL/GenBank/DDBJ whole genome shotgun (WGS) entry which is preliminary data.</text>
</comment>
<dbReference type="InterPro" id="IPR006710">
    <property type="entry name" value="Glyco_hydro_43"/>
</dbReference>
<dbReference type="AlphaFoldDB" id="A0A8H4ITD4"/>
<reference evidence="8" key="1">
    <citation type="submission" date="2020-04" db="EMBL/GenBank/DDBJ databases">
        <title>Genome Assembly and Annotation of Botryosphaeria dothidea sdau 11-99, a Latent Pathogen of Apple Fruit Ring Rot in China.</title>
        <authorList>
            <person name="Yu C."/>
            <person name="Diao Y."/>
            <person name="Lu Q."/>
            <person name="Zhao J."/>
            <person name="Cui S."/>
            <person name="Peng C."/>
            <person name="He B."/>
            <person name="Liu H."/>
        </authorList>
    </citation>
    <scope>NUCLEOTIDE SEQUENCE [LARGE SCALE GENOMIC DNA]</scope>
    <source>
        <strain evidence="8">Sdau11-99</strain>
    </source>
</reference>
<evidence type="ECO:0000313" key="9">
    <source>
        <dbReference type="Proteomes" id="UP000572817"/>
    </source>
</evidence>
<dbReference type="InterPro" id="IPR041542">
    <property type="entry name" value="GH43_C2"/>
</dbReference>
<protein>
    <submittedName>
        <fullName evidence="8">Glycoside hydrolase family 43</fullName>
    </submittedName>
</protein>
<comment type="similarity">
    <text evidence="1">Belongs to the glycosyl hydrolase 43 family.</text>
</comment>
<dbReference type="PANTHER" id="PTHR42812:SF17">
    <property type="entry name" value="BETA-XYLOSIDASE C-TERMINAL CONCANAVALIN A-LIKE DOMAIN-CONTAINING PROTEIN-RELATED"/>
    <property type="match status" value="1"/>
</dbReference>
<proteinExistence type="inferred from homology"/>
<feature type="compositionally biased region" description="Basic and acidic residues" evidence="5">
    <location>
        <begin position="682"/>
        <end position="703"/>
    </location>
</feature>
<keyword evidence="6" id="KW-0732">Signal</keyword>
<dbReference type="GO" id="GO:0005975">
    <property type="term" value="P:carbohydrate metabolic process"/>
    <property type="evidence" value="ECO:0007669"/>
    <property type="project" value="InterPro"/>
</dbReference>
<evidence type="ECO:0000256" key="5">
    <source>
        <dbReference type="SAM" id="MobiDB-lite"/>
    </source>
</evidence>
<name>A0A8H4ITD4_9PEZI</name>
<evidence type="ECO:0000256" key="2">
    <source>
        <dbReference type="ARBA" id="ARBA00022801"/>
    </source>
</evidence>
<feature type="chain" id="PRO_5034905762" evidence="6">
    <location>
        <begin position="21"/>
        <end position="703"/>
    </location>
</feature>
<feature type="region of interest" description="Disordered" evidence="5">
    <location>
        <begin position="674"/>
        <end position="703"/>
    </location>
</feature>
<dbReference type="SUPFAM" id="SSF49899">
    <property type="entry name" value="Concanavalin A-like lectins/glucanases"/>
    <property type="match status" value="1"/>
</dbReference>
<dbReference type="Pfam" id="PF17851">
    <property type="entry name" value="GH43_C2"/>
    <property type="match status" value="1"/>
</dbReference>
<sequence>MRFTQAVLAGALALLAPSHCAPVNSTYTNPILPGWHSDPTCVFVAELDDTFFCTVSTFLGFPGLPLYASKDLLDWKHISNTFSRASQFPELANATYQQGGTFAPTLRYRNGTFYTVVVTVDPLVGLIFTTTDPYASAAWSDPVRFDPVSIDADLFWDDDADGQAYVTFAGIQQATLDVATGARGANYSVWNGTGGASPEGPHVYKKDGWYYLMIAQGGTELGHTEIIARAESVAGPYESFEGNPILTNRNTSEYFQTVGHADLFADGSGNWWGVALSTRSGPAWVNYPMGRETVLYPVTWGEGEWPVLQPVRGRMSAWPLPPRSRDLAGEGQWAGDGDAVDFGPGESLPLHFMSWRFAPDGAFSVSPDEKPNTLKVLPSKANLTGGPDFQPRDGISFIARRQTDTLFDYSVDVEIDAEVEEEEAGATVFLTQDQHLDLGVVLLASDGSSELAPHIRFRVNGTGNNEGPTPETVVEPVPEAWLGQPLRLQIQAANDTHYTFSAGPSDGAEPEKTLAYAPATILSGGTGPFTGALVGVYATSNGGNGTTPAYFSKWRYEGKGQKIGEGEFLMLDDSNDIPRVQQLVAILKSHPALQNLEPAKLDLLLQASKLRDSEPIFCNVCWLDKLRKEFEDEENAHEDGTLMICKACRKVQVAIANPHSAFAFELRPPAVVSQTSSARTATGREDQSGSSSGEKRHPGSDWW</sequence>
<keyword evidence="3" id="KW-0326">Glycosidase</keyword>
<keyword evidence="9" id="KW-1185">Reference proteome</keyword>
<evidence type="ECO:0000256" key="4">
    <source>
        <dbReference type="PIRSR" id="PIRSR606710-2"/>
    </source>
</evidence>
<dbReference type="InterPro" id="IPR051795">
    <property type="entry name" value="Glycosyl_Hydrlase_43"/>
</dbReference>
<dbReference type="Pfam" id="PF04616">
    <property type="entry name" value="Glyco_hydro_43"/>
    <property type="match status" value="1"/>
</dbReference>
<keyword evidence="2 8" id="KW-0378">Hydrolase</keyword>
<dbReference type="EMBL" id="WWBZ02000033">
    <property type="protein sequence ID" value="KAF4307280.1"/>
    <property type="molecule type" value="Genomic_DNA"/>
</dbReference>
<evidence type="ECO:0000256" key="3">
    <source>
        <dbReference type="ARBA" id="ARBA00023295"/>
    </source>
</evidence>
<dbReference type="InterPro" id="IPR013320">
    <property type="entry name" value="ConA-like_dom_sf"/>
</dbReference>
<evidence type="ECO:0000256" key="6">
    <source>
        <dbReference type="SAM" id="SignalP"/>
    </source>
</evidence>
<feature type="domain" description="Beta-xylosidase C-terminal Concanavalin A-like" evidence="7">
    <location>
        <begin position="346"/>
        <end position="557"/>
    </location>
</feature>